<gene>
    <name evidence="1" type="ORF">FMOSSE_LOCUS15735</name>
</gene>
<organism evidence="1 2">
    <name type="scientific">Funneliformis mosseae</name>
    <name type="common">Endomycorrhizal fungus</name>
    <name type="synonym">Glomus mosseae</name>
    <dbReference type="NCBI Taxonomy" id="27381"/>
    <lineage>
        <taxon>Eukaryota</taxon>
        <taxon>Fungi</taxon>
        <taxon>Fungi incertae sedis</taxon>
        <taxon>Mucoromycota</taxon>
        <taxon>Glomeromycotina</taxon>
        <taxon>Glomeromycetes</taxon>
        <taxon>Glomerales</taxon>
        <taxon>Glomeraceae</taxon>
        <taxon>Funneliformis</taxon>
    </lineage>
</organism>
<dbReference type="AlphaFoldDB" id="A0A9N9NHL6"/>
<reference evidence="1" key="1">
    <citation type="submission" date="2021-06" db="EMBL/GenBank/DDBJ databases">
        <authorList>
            <person name="Kallberg Y."/>
            <person name="Tangrot J."/>
            <person name="Rosling A."/>
        </authorList>
    </citation>
    <scope>NUCLEOTIDE SEQUENCE</scope>
    <source>
        <strain evidence="1">87-6 pot B 2015</strain>
    </source>
</reference>
<accession>A0A9N9NHL6</accession>
<feature type="non-terminal residue" evidence="1">
    <location>
        <position position="1"/>
    </location>
</feature>
<dbReference type="EMBL" id="CAJVPP010017546">
    <property type="protein sequence ID" value="CAG8732907.1"/>
    <property type="molecule type" value="Genomic_DNA"/>
</dbReference>
<evidence type="ECO:0000313" key="2">
    <source>
        <dbReference type="Proteomes" id="UP000789375"/>
    </source>
</evidence>
<evidence type="ECO:0000313" key="1">
    <source>
        <dbReference type="EMBL" id="CAG8732907.1"/>
    </source>
</evidence>
<protein>
    <submittedName>
        <fullName evidence="1">4261_t:CDS:1</fullName>
    </submittedName>
</protein>
<sequence>MTSSVAIGREFEQKNVDLLKAKNVQWKGPALRGRFFPVSEIPNSVMPWG</sequence>
<dbReference type="Proteomes" id="UP000789375">
    <property type="component" value="Unassembled WGS sequence"/>
</dbReference>
<name>A0A9N9NHL6_FUNMO</name>
<keyword evidence="2" id="KW-1185">Reference proteome</keyword>
<proteinExistence type="predicted"/>
<comment type="caution">
    <text evidence="1">The sequence shown here is derived from an EMBL/GenBank/DDBJ whole genome shotgun (WGS) entry which is preliminary data.</text>
</comment>